<reference evidence="1" key="2">
    <citation type="journal article" date="2020" name="Nat. Commun.">
        <title>Large-scale genome sequencing of mycorrhizal fungi provides insights into the early evolution of symbiotic traits.</title>
        <authorList>
            <person name="Miyauchi S."/>
            <person name="Kiss E."/>
            <person name="Kuo A."/>
            <person name="Drula E."/>
            <person name="Kohler A."/>
            <person name="Sanchez-Garcia M."/>
            <person name="Morin E."/>
            <person name="Andreopoulos B."/>
            <person name="Barry K.W."/>
            <person name="Bonito G."/>
            <person name="Buee M."/>
            <person name="Carver A."/>
            <person name="Chen C."/>
            <person name="Cichocki N."/>
            <person name="Clum A."/>
            <person name="Culley D."/>
            <person name="Crous P.W."/>
            <person name="Fauchery L."/>
            <person name="Girlanda M."/>
            <person name="Hayes R.D."/>
            <person name="Keri Z."/>
            <person name="LaButti K."/>
            <person name="Lipzen A."/>
            <person name="Lombard V."/>
            <person name="Magnuson J."/>
            <person name="Maillard F."/>
            <person name="Murat C."/>
            <person name="Nolan M."/>
            <person name="Ohm R.A."/>
            <person name="Pangilinan J."/>
            <person name="Pereira M.F."/>
            <person name="Perotto S."/>
            <person name="Peter M."/>
            <person name="Pfister S."/>
            <person name="Riley R."/>
            <person name="Sitrit Y."/>
            <person name="Stielow J.B."/>
            <person name="Szollosi G."/>
            <person name="Zifcakova L."/>
            <person name="Stursova M."/>
            <person name="Spatafora J.W."/>
            <person name="Tedersoo L."/>
            <person name="Vaario L.M."/>
            <person name="Yamada A."/>
            <person name="Yan M."/>
            <person name="Wang P."/>
            <person name="Xu J."/>
            <person name="Bruns T."/>
            <person name="Baldrian P."/>
            <person name="Vilgalys R."/>
            <person name="Dunand C."/>
            <person name="Henrissat B."/>
            <person name="Grigoriev I.V."/>
            <person name="Hibbett D."/>
            <person name="Nagy L.G."/>
            <person name="Martin F.M."/>
        </authorList>
    </citation>
    <scope>NUCLEOTIDE SEQUENCE</scope>
    <source>
        <strain evidence="1">P2</strain>
    </source>
</reference>
<evidence type="ECO:0000313" key="2">
    <source>
        <dbReference type="Proteomes" id="UP000886501"/>
    </source>
</evidence>
<protein>
    <submittedName>
        <fullName evidence="1">Uncharacterized protein</fullName>
    </submittedName>
</protein>
<proteinExistence type="predicted"/>
<organism evidence="1 2">
    <name type="scientific">Thelephora ganbajun</name>
    <name type="common">Ganba fungus</name>
    <dbReference type="NCBI Taxonomy" id="370292"/>
    <lineage>
        <taxon>Eukaryota</taxon>
        <taxon>Fungi</taxon>
        <taxon>Dikarya</taxon>
        <taxon>Basidiomycota</taxon>
        <taxon>Agaricomycotina</taxon>
        <taxon>Agaricomycetes</taxon>
        <taxon>Thelephorales</taxon>
        <taxon>Thelephoraceae</taxon>
        <taxon>Thelephora</taxon>
    </lineage>
</organism>
<name>A0ACB6Z9B7_THEGA</name>
<reference evidence="1" key="1">
    <citation type="submission" date="2019-10" db="EMBL/GenBank/DDBJ databases">
        <authorList>
            <consortium name="DOE Joint Genome Institute"/>
            <person name="Kuo A."/>
            <person name="Miyauchi S."/>
            <person name="Kiss E."/>
            <person name="Drula E."/>
            <person name="Kohler A."/>
            <person name="Sanchez-Garcia M."/>
            <person name="Andreopoulos B."/>
            <person name="Barry K.W."/>
            <person name="Bonito G."/>
            <person name="Buee M."/>
            <person name="Carver A."/>
            <person name="Chen C."/>
            <person name="Cichocki N."/>
            <person name="Clum A."/>
            <person name="Culley D."/>
            <person name="Crous P.W."/>
            <person name="Fauchery L."/>
            <person name="Girlanda M."/>
            <person name="Hayes R."/>
            <person name="Keri Z."/>
            <person name="Labutti K."/>
            <person name="Lipzen A."/>
            <person name="Lombard V."/>
            <person name="Magnuson J."/>
            <person name="Maillard F."/>
            <person name="Morin E."/>
            <person name="Murat C."/>
            <person name="Nolan M."/>
            <person name="Ohm R."/>
            <person name="Pangilinan J."/>
            <person name="Pereira M."/>
            <person name="Perotto S."/>
            <person name="Peter M."/>
            <person name="Riley R."/>
            <person name="Sitrit Y."/>
            <person name="Stielow B."/>
            <person name="Szollosi G."/>
            <person name="Zifcakova L."/>
            <person name="Stursova M."/>
            <person name="Spatafora J.W."/>
            <person name="Tedersoo L."/>
            <person name="Vaario L.-M."/>
            <person name="Yamada A."/>
            <person name="Yan M."/>
            <person name="Wang P."/>
            <person name="Xu J."/>
            <person name="Bruns T."/>
            <person name="Baldrian P."/>
            <person name="Vilgalys R."/>
            <person name="Henrissat B."/>
            <person name="Grigoriev I.V."/>
            <person name="Hibbett D."/>
            <person name="Nagy L.G."/>
            <person name="Martin F.M."/>
        </authorList>
    </citation>
    <scope>NUCLEOTIDE SEQUENCE</scope>
    <source>
        <strain evidence="1">P2</strain>
    </source>
</reference>
<keyword evidence="2" id="KW-1185">Reference proteome</keyword>
<gene>
    <name evidence="1" type="ORF">BDM02DRAFT_3188936</name>
</gene>
<comment type="caution">
    <text evidence="1">The sequence shown here is derived from an EMBL/GenBank/DDBJ whole genome shotgun (WGS) entry which is preliminary data.</text>
</comment>
<sequence length="148" mass="16369">MALLKHPENPFESIYSPSVLAAQNSASFTIRTTARYLDKAPESTLRCWDVWINFPSAAVSKSADALALLGYRVLSEPIPSLSRLSVILDCHCFDRDTCVEYAIQRDERLGSCDQNPGERHGLLVERKGSAASFNVYMFPPLSLVSSSL</sequence>
<accession>A0ACB6Z9B7</accession>
<evidence type="ECO:0000313" key="1">
    <source>
        <dbReference type="EMBL" id="KAF9646329.1"/>
    </source>
</evidence>
<dbReference type="Proteomes" id="UP000886501">
    <property type="component" value="Unassembled WGS sequence"/>
</dbReference>
<dbReference type="EMBL" id="MU118061">
    <property type="protein sequence ID" value="KAF9646329.1"/>
    <property type="molecule type" value="Genomic_DNA"/>
</dbReference>